<dbReference type="AlphaFoldDB" id="A0A7W8U6H4"/>
<dbReference type="SUPFAM" id="SSF47473">
    <property type="entry name" value="EF-hand"/>
    <property type="match status" value="1"/>
</dbReference>
<keyword evidence="1" id="KW-0479">Metal-binding</keyword>
<evidence type="ECO:0000313" key="5">
    <source>
        <dbReference type="EMBL" id="MBB5533648.1"/>
    </source>
</evidence>
<dbReference type="Proteomes" id="UP000585507">
    <property type="component" value="Unassembled WGS sequence"/>
</dbReference>
<dbReference type="SMART" id="SM00054">
    <property type="entry name" value="EFh"/>
    <property type="match status" value="3"/>
</dbReference>
<evidence type="ECO:0000256" key="1">
    <source>
        <dbReference type="ARBA" id="ARBA00022723"/>
    </source>
</evidence>
<dbReference type="InterPro" id="IPR018247">
    <property type="entry name" value="EF_Hand_1_Ca_BS"/>
</dbReference>
<sequence length="179" mass="20147">MDKDFDMRKNKLILGAVAASLALTSLAAPSFAARERPTREQRAEWMMNRLDTNGDKKVSLEEIQARASEAFKNFDADGNGQVTRDEIKAKRQAFREARKELRAAMDKTGADRTEAMEKLKDTRPVMLPGMRPRVFAMADTDKNGSLSLAEVSEQAGRMFKRRDRNGDGFIDAADFTRKI</sequence>
<dbReference type="Gene3D" id="1.10.238.10">
    <property type="entry name" value="EF-hand"/>
    <property type="match status" value="3"/>
</dbReference>
<keyword evidence="6" id="KW-1185">Reference proteome</keyword>
<accession>A0A7W8U6H4</accession>
<dbReference type="InterPro" id="IPR011992">
    <property type="entry name" value="EF-hand-dom_pair"/>
</dbReference>
<feature type="domain" description="EF-hand" evidence="4">
    <location>
        <begin position="150"/>
        <end position="179"/>
    </location>
</feature>
<reference evidence="5 6" key="1">
    <citation type="submission" date="2020-08" db="EMBL/GenBank/DDBJ databases">
        <title>Genomic Encyclopedia of Type Strains, Phase IV (KMG-V): Genome sequencing to study the core and pangenomes of soil and plant-associated prokaryotes.</title>
        <authorList>
            <person name="Whitman W."/>
        </authorList>
    </citation>
    <scope>NUCLEOTIDE SEQUENCE [LARGE SCALE GENOMIC DNA]</scope>
    <source>
        <strain evidence="5 6">SEMIA 4084</strain>
    </source>
</reference>
<dbReference type="PROSITE" id="PS00018">
    <property type="entry name" value="EF_HAND_1"/>
    <property type="match status" value="2"/>
</dbReference>
<feature type="domain" description="EF-hand" evidence="4">
    <location>
        <begin position="62"/>
        <end position="97"/>
    </location>
</feature>
<evidence type="ECO:0000256" key="2">
    <source>
        <dbReference type="ARBA" id="ARBA00022737"/>
    </source>
</evidence>
<evidence type="ECO:0000259" key="4">
    <source>
        <dbReference type="PROSITE" id="PS50222"/>
    </source>
</evidence>
<comment type="caution">
    <text evidence="5">The sequence shown here is derived from an EMBL/GenBank/DDBJ whole genome shotgun (WGS) entry which is preliminary data.</text>
</comment>
<gene>
    <name evidence="5" type="ORF">GGD55_000309</name>
</gene>
<feature type="signal peptide" evidence="3">
    <location>
        <begin position="1"/>
        <end position="27"/>
    </location>
</feature>
<name>A0A7W8U6H4_9HYPH</name>
<evidence type="ECO:0000256" key="3">
    <source>
        <dbReference type="SAM" id="SignalP"/>
    </source>
</evidence>
<proteinExistence type="predicted"/>
<evidence type="ECO:0000313" key="6">
    <source>
        <dbReference type="Proteomes" id="UP000585507"/>
    </source>
</evidence>
<dbReference type="InterPro" id="IPR002048">
    <property type="entry name" value="EF_hand_dom"/>
</dbReference>
<dbReference type="PANTHER" id="PTHR10827:SF98">
    <property type="entry name" value="45 KDA CALCIUM-BINDING PROTEIN"/>
    <property type="match status" value="1"/>
</dbReference>
<dbReference type="PROSITE" id="PS50222">
    <property type="entry name" value="EF_HAND_2"/>
    <property type="match status" value="2"/>
</dbReference>
<protein>
    <submittedName>
        <fullName evidence="5">Ca2+-binding EF-hand superfamily protein</fullName>
    </submittedName>
</protein>
<dbReference type="Pfam" id="PF13202">
    <property type="entry name" value="EF-hand_5"/>
    <property type="match status" value="3"/>
</dbReference>
<dbReference type="EMBL" id="JACHBK010000001">
    <property type="protein sequence ID" value="MBB5533648.1"/>
    <property type="molecule type" value="Genomic_DNA"/>
</dbReference>
<organism evidence="5 6">
    <name type="scientific">Rhizobium giardinii</name>
    <dbReference type="NCBI Taxonomy" id="56731"/>
    <lineage>
        <taxon>Bacteria</taxon>
        <taxon>Pseudomonadati</taxon>
        <taxon>Pseudomonadota</taxon>
        <taxon>Alphaproteobacteria</taxon>
        <taxon>Hyphomicrobiales</taxon>
        <taxon>Rhizobiaceae</taxon>
        <taxon>Rhizobium/Agrobacterium group</taxon>
        <taxon>Rhizobium</taxon>
    </lineage>
</organism>
<dbReference type="GO" id="GO:0017156">
    <property type="term" value="P:calcium-ion regulated exocytosis"/>
    <property type="evidence" value="ECO:0007669"/>
    <property type="project" value="TreeGrafter"/>
</dbReference>
<feature type="chain" id="PRO_5031256754" evidence="3">
    <location>
        <begin position="28"/>
        <end position="179"/>
    </location>
</feature>
<keyword evidence="2" id="KW-0677">Repeat</keyword>
<dbReference type="PANTHER" id="PTHR10827">
    <property type="entry name" value="RETICULOCALBIN"/>
    <property type="match status" value="1"/>
</dbReference>
<dbReference type="GO" id="GO:0005509">
    <property type="term" value="F:calcium ion binding"/>
    <property type="evidence" value="ECO:0007669"/>
    <property type="project" value="InterPro"/>
</dbReference>
<keyword evidence="3" id="KW-0732">Signal</keyword>